<comment type="caution">
    <text evidence="1">The sequence shown here is derived from an EMBL/GenBank/DDBJ whole genome shotgun (WGS) entry which is preliminary data.</text>
</comment>
<keyword evidence="2" id="KW-1185">Reference proteome</keyword>
<reference evidence="1 2" key="1">
    <citation type="submission" date="2024-01" db="EMBL/GenBank/DDBJ databases">
        <title>novel species in genus Adlercreutzia.</title>
        <authorList>
            <person name="Liu X."/>
        </authorList>
    </citation>
    <scope>NUCLEOTIDE SEQUENCE [LARGE SCALE GENOMIC DNA]</scope>
    <source>
        <strain evidence="1 2">R7</strain>
    </source>
</reference>
<organism evidence="1 2">
    <name type="scientific">Adlercreutzia wanghongyangiae</name>
    <dbReference type="NCBI Taxonomy" id="3111451"/>
    <lineage>
        <taxon>Bacteria</taxon>
        <taxon>Bacillati</taxon>
        <taxon>Actinomycetota</taxon>
        <taxon>Coriobacteriia</taxon>
        <taxon>Eggerthellales</taxon>
        <taxon>Eggerthellaceae</taxon>
        <taxon>Adlercreutzia</taxon>
    </lineage>
</organism>
<evidence type="ECO:0008006" key="3">
    <source>
        <dbReference type="Google" id="ProtNLM"/>
    </source>
</evidence>
<dbReference type="Proteomes" id="UP001349994">
    <property type="component" value="Unassembled WGS sequence"/>
</dbReference>
<accession>A0ABU6IF12</accession>
<gene>
    <name evidence="1" type="ORF">VIN30_00770</name>
</gene>
<sequence>MGNTLFTYEEALEQTGSKHLLSKAVADGSIHKLDRGLYSSVAHPDPLAVAHIQYPEGVITMDSALYEYGLTDIMPDEVHIATAREATRIVKPGYRQYFIEGNLLNPGTTEVEKPDGTVRLYDKERLLVEVMRRQASIPLDYYKEVIGSYRRIAEELDIRLIEDYIALFKRNEFMFDILQREVL</sequence>
<evidence type="ECO:0000313" key="1">
    <source>
        <dbReference type="EMBL" id="MEC4174981.1"/>
    </source>
</evidence>
<proteinExistence type="predicted"/>
<evidence type="ECO:0000313" key="2">
    <source>
        <dbReference type="Proteomes" id="UP001349994"/>
    </source>
</evidence>
<name>A0ABU6IF12_9ACTN</name>
<dbReference type="EMBL" id="JAYMFF010000002">
    <property type="protein sequence ID" value="MEC4174981.1"/>
    <property type="molecule type" value="Genomic_DNA"/>
</dbReference>
<protein>
    <recommendedName>
        <fullName evidence="3">Abortive infection protein</fullName>
    </recommendedName>
</protein>
<dbReference type="RefSeq" id="WP_338208477.1">
    <property type="nucleotide sequence ID" value="NZ_JAYMFF010000002.1"/>
</dbReference>